<gene>
    <name evidence="1" type="ORF">DPMN_146907</name>
</gene>
<accession>A0A9D4J2G7</accession>
<organism evidence="1 2">
    <name type="scientific">Dreissena polymorpha</name>
    <name type="common">Zebra mussel</name>
    <name type="synonym">Mytilus polymorpha</name>
    <dbReference type="NCBI Taxonomy" id="45954"/>
    <lineage>
        <taxon>Eukaryota</taxon>
        <taxon>Metazoa</taxon>
        <taxon>Spiralia</taxon>
        <taxon>Lophotrochozoa</taxon>
        <taxon>Mollusca</taxon>
        <taxon>Bivalvia</taxon>
        <taxon>Autobranchia</taxon>
        <taxon>Heteroconchia</taxon>
        <taxon>Euheterodonta</taxon>
        <taxon>Imparidentia</taxon>
        <taxon>Neoheterodontei</taxon>
        <taxon>Myida</taxon>
        <taxon>Dreissenoidea</taxon>
        <taxon>Dreissenidae</taxon>
        <taxon>Dreissena</taxon>
    </lineage>
</organism>
<proteinExistence type="predicted"/>
<reference evidence="1" key="2">
    <citation type="submission" date="2020-11" db="EMBL/GenBank/DDBJ databases">
        <authorList>
            <person name="McCartney M.A."/>
            <person name="Auch B."/>
            <person name="Kono T."/>
            <person name="Mallez S."/>
            <person name="Becker A."/>
            <person name="Gohl D.M."/>
            <person name="Silverstein K.A.T."/>
            <person name="Koren S."/>
            <person name="Bechman K.B."/>
            <person name="Herman A."/>
            <person name="Abrahante J.E."/>
            <person name="Garbe J."/>
        </authorList>
    </citation>
    <scope>NUCLEOTIDE SEQUENCE</scope>
    <source>
        <strain evidence="1">Duluth1</strain>
        <tissue evidence="1">Whole animal</tissue>
    </source>
</reference>
<reference evidence="1" key="1">
    <citation type="journal article" date="2019" name="bioRxiv">
        <title>The Genome of the Zebra Mussel, Dreissena polymorpha: A Resource for Invasive Species Research.</title>
        <authorList>
            <person name="McCartney M.A."/>
            <person name="Auch B."/>
            <person name="Kono T."/>
            <person name="Mallez S."/>
            <person name="Zhang Y."/>
            <person name="Obille A."/>
            <person name="Becker A."/>
            <person name="Abrahante J.E."/>
            <person name="Garbe J."/>
            <person name="Badalamenti J.P."/>
            <person name="Herman A."/>
            <person name="Mangelson H."/>
            <person name="Liachko I."/>
            <person name="Sullivan S."/>
            <person name="Sone E.D."/>
            <person name="Koren S."/>
            <person name="Silverstein K.A.T."/>
            <person name="Beckman K.B."/>
            <person name="Gohl D.M."/>
        </authorList>
    </citation>
    <scope>NUCLEOTIDE SEQUENCE</scope>
    <source>
        <strain evidence="1">Duluth1</strain>
        <tissue evidence="1">Whole animal</tissue>
    </source>
</reference>
<dbReference type="Proteomes" id="UP000828390">
    <property type="component" value="Unassembled WGS sequence"/>
</dbReference>
<sequence>MPSFKYRFNHLGTDFRDRIYVKILEACSLEQVAIGDFSRPGVPNLQKTWGLTTSKDCALKLNLSFKRIARSDL</sequence>
<evidence type="ECO:0000313" key="2">
    <source>
        <dbReference type="Proteomes" id="UP000828390"/>
    </source>
</evidence>
<comment type="caution">
    <text evidence="1">The sequence shown here is derived from an EMBL/GenBank/DDBJ whole genome shotgun (WGS) entry which is preliminary data.</text>
</comment>
<name>A0A9D4J2G7_DREPO</name>
<dbReference type="EMBL" id="JAIWYP010000007">
    <property type="protein sequence ID" value="KAH3793399.1"/>
    <property type="molecule type" value="Genomic_DNA"/>
</dbReference>
<evidence type="ECO:0000313" key="1">
    <source>
        <dbReference type="EMBL" id="KAH3793399.1"/>
    </source>
</evidence>
<dbReference type="AlphaFoldDB" id="A0A9D4J2G7"/>
<keyword evidence="2" id="KW-1185">Reference proteome</keyword>
<protein>
    <submittedName>
        <fullName evidence="1">Uncharacterized protein</fullName>
    </submittedName>
</protein>